<feature type="domain" description="N-acetyltransferase" evidence="1">
    <location>
        <begin position="19"/>
        <end position="181"/>
    </location>
</feature>
<proteinExistence type="predicted"/>
<dbReference type="RefSeq" id="WP_123421280.1">
    <property type="nucleotide sequence ID" value="NZ_RJUL01000004.1"/>
</dbReference>
<dbReference type="SUPFAM" id="SSF55729">
    <property type="entry name" value="Acyl-CoA N-acyltransferases (Nat)"/>
    <property type="match status" value="1"/>
</dbReference>
<dbReference type="STRING" id="584787.GCA_001247655_02492"/>
<dbReference type="CDD" id="cd04301">
    <property type="entry name" value="NAT_SF"/>
    <property type="match status" value="1"/>
</dbReference>
<sequence>MINARHYLSFDRMKDGTPVFVRAIRREDKYALLKAYEHMSDRSIYYRFMRPKWQMSLDEAARFTDVDFESHVAIAAGHYSEKGEEEALGIGRYILLPGSKVKRAEFACAVLDSLQNLGVGSILFQHLLKIAREQGVEEFIAEVLPQNRGMIGVFRRAGLPTRTIMEDGLLRVNMDLRQNREVLESD</sequence>
<organism evidence="2 3">
    <name type="scientific">Gallaecimonas pentaromativorans</name>
    <dbReference type="NCBI Taxonomy" id="584787"/>
    <lineage>
        <taxon>Bacteria</taxon>
        <taxon>Pseudomonadati</taxon>
        <taxon>Pseudomonadota</taxon>
        <taxon>Gammaproteobacteria</taxon>
        <taxon>Enterobacterales</taxon>
        <taxon>Gallaecimonadaceae</taxon>
        <taxon>Gallaecimonas</taxon>
    </lineage>
</organism>
<comment type="caution">
    <text evidence="2">The sequence shown here is derived from an EMBL/GenBank/DDBJ whole genome shotgun (WGS) entry which is preliminary data.</text>
</comment>
<evidence type="ECO:0000313" key="2">
    <source>
        <dbReference type="EMBL" id="ROQ27403.1"/>
    </source>
</evidence>
<protein>
    <submittedName>
        <fullName evidence="2">Acetyltransferase (GNAT) family protein</fullName>
    </submittedName>
</protein>
<dbReference type="InterPro" id="IPR016181">
    <property type="entry name" value="Acyl_CoA_acyltransferase"/>
</dbReference>
<keyword evidence="2" id="KW-0808">Transferase</keyword>
<dbReference type="Proteomes" id="UP000268033">
    <property type="component" value="Unassembled WGS sequence"/>
</dbReference>
<dbReference type="InterPro" id="IPR000182">
    <property type="entry name" value="GNAT_dom"/>
</dbReference>
<evidence type="ECO:0000259" key="1">
    <source>
        <dbReference type="PROSITE" id="PS51186"/>
    </source>
</evidence>
<accession>A0A3N1PFM6</accession>
<gene>
    <name evidence="2" type="ORF">EDC28_10451</name>
</gene>
<dbReference type="PROSITE" id="PS51186">
    <property type="entry name" value="GNAT"/>
    <property type="match status" value="1"/>
</dbReference>
<dbReference type="Pfam" id="PF00583">
    <property type="entry name" value="Acetyltransf_1"/>
    <property type="match status" value="1"/>
</dbReference>
<dbReference type="GO" id="GO:0016747">
    <property type="term" value="F:acyltransferase activity, transferring groups other than amino-acyl groups"/>
    <property type="evidence" value="ECO:0007669"/>
    <property type="project" value="InterPro"/>
</dbReference>
<dbReference type="Gene3D" id="3.40.630.30">
    <property type="match status" value="1"/>
</dbReference>
<evidence type="ECO:0000313" key="3">
    <source>
        <dbReference type="Proteomes" id="UP000268033"/>
    </source>
</evidence>
<name>A0A3N1PFM6_9GAMM</name>
<reference evidence="2 3" key="1">
    <citation type="submission" date="2018-11" db="EMBL/GenBank/DDBJ databases">
        <title>Genomic Encyclopedia of Type Strains, Phase IV (KMG-IV): sequencing the most valuable type-strain genomes for metagenomic binning, comparative biology and taxonomic classification.</title>
        <authorList>
            <person name="Goeker M."/>
        </authorList>
    </citation>
    <scope>NUCLEOTIDE SEQUENCE [LARGE SCALE GENOMIC DNA]</scope>
    <source>
        <strain evidence="2 3">DSM 21945</strain>
    </source>
</reference>
<dbReference type="EMBL" id="RJUL01000004">
    <property type="protein sequence ID" value="ROQ27403.1"/>
    <property type="molecule type" value="Genomic_DNA"/>
</dbReference>
<keyword evidence="3" id="KW-1185">Reference proteome</keyword>
<dbReference type="AlphaFoldDB" id="A0A3N1PFM6"/>